<dbReference type="STRING" id="446462.Amir_2890"/>
<protein>
    <submittedName>
        <fullName evidence="2">Uncharacterized protein</fullName>
    </submittedName>
</protein>
<sequence length="84" mass="8712">MPPSDPHESDPGGEAPRTTPPATTPIRTPPVGNTQCGAARARTSAASFGTMPFDAATAPRAAASTHLVPPGSRRRVRRKTGERP</sequence>
<gene>
    <name evidence="2" type="ordered locus">Amir_2890</name>
</gene>
<evidence type="ECO:0000313" key="2">
    <source>
        <dbReference type="EMBL" id="ACU36817.1"/>
    </source>
</evidence>
<dbReference type="KEGG" id="ami:Amir_2890"/>
<dbReference type="AlphaFoldDB" id="C6WQG3"/>
<organism evidence="2 3">
    <name type="scientific">Actinosynnema mirum (strain ATCC 29888 / DSM 43827 / JCM 3225 / NBRC 14064 / NCIMB 13271 / NRRL B-12336 / IMRU 3971 / 101)</name>
    <dbReference type="NCBI Taxonomy" id="446462"/>
    <lineage>
        <taxon>Bacteria</taxon>
        <taxon>Bacillati</taxon>
        <taxon>Actinomycetota</taxon>
        <taxon>Actinomycetes</taxon>
        <taxon>Pseudonocardiales</taxon>
        <taxon>Pseudonocardiaceae</taxon>
        <taxon>Actinosynnema</taxon>
    </lineage>
</organism>
<name>C6WQG3_ACTMD</name>
<reference evidence="2 3" key="1">
    <citation type="journal article" date="2009" name="Stand. Genomic Sci.">
        <title>Complete genome sequence of Actinosynnema mirum type strain (101).</title>
        <authorList>
            <person name="Land M."/>
            <person name="Lapidus A."/>
            <person name="Mayilraj S."/>
            <person name="Chen F."/>
            <person name="Copeland A."/>
            <person name="Del Rio T.G."/>
            <person name="Nolan M."/>
            <person name="Lucas S."/>
            <person name="Tice H."/>
            <person name="Cheng J.F."/>
            <person name="Chertkov O."/>
            <person name="Bruce D."/>
            <person name="Goodwin L."/>
            <person name="Pitluck S."/>
            <person name="Rohde M."/>
            <person name="Goker M."/>
            <person name="Pati A."/>
            <person name="Ivanova N."/>
            <person name="Mavromatis K."/>
            <person name="Chen A."/>
            <person name="Palaniappan K."/>
            <person name="Hauser L."/>
            <person name="Chang Y.J."/>
            <person name="Jeffries C.C."/>
            <person name="Brettin T."/>
            <person name="Detter J.C."/>
            <person name="Han C."/>
            <person name="Chain P."/>
            <person name="Tindall B.J."/>
            <person name="Bristow J."/>
            <person name="Eisen J.A."/>
            <person name="Markowitz V."/>
            <person name="Hugenholtz P."/>
            <person name="Kyrpides N.C."/>
            <person name="Klenk H.P."/>
        </authorList>
    </citation>
    <scope>NUCLEOTIDE SEQUENCE [LARGE SCALE GENOMIC DNA]</scope>
    <source>
        <strain evidence="3">ATCC 29888 / DSM 43827 / JCM 3225 / NBRC 14064 / NCIMB 13271 / NRRL B-12336 / IMRU 3971 / 101</strain>
    </source>
</reference>
<dbReference type="HOGENOM" id="CLU_2520175_0_0_11"/>
<feature type="region of interest" description="Disordered" evidence="1">
    <location>
        <begin position="1"/>
        <end position="44"/>
    </location>
</feature>
<feature type="compositionally biased region" description="Basic and acidic residues" evidence="1">
    <location>
        <begin position="1"/>
        <end position="10"/>
    </location>
</feature>
<feature type="region of interest" description="Disordered" evidence="1">
    <location>
        <begin position="59"/>
        <end position="84"/>
    </location>
</feature>
<proteinExistence type="predicted"/>
<dbReference type="Proteomes" id="UP000002213">
    <property type="component" value="Chromosome"/>
</dbReference>
<keyword evidence="3" id="KW-1185">Reference proteome</keyword>
<evidence type="ECO:0000256" key="1">
    <source>
        <dbReference type="SAM" id="MobiDB-lite"/>
    </source>
</evidence>
<dbReference type="EMBL" id="CP001630">
    <property type="protein sequence ID" value="ACU36817.1"/>
    <property type="molecule type" value="Genomic_DNA"/>
</dbReference>
<evidence type="ECO:0000313" key="3">
    <source>
        <dbReference type="Proteomes" id="UP000002213"/>
    </source>
</evidence>
<accession>C6WQG3</accession>